<reference evidence="1 2" key="1">
    <citation type="journal article" date="2016" name="Int. J. Syst. Evol. Microbiol.">
        <title>Labrenzia salina sp. nov., isolated from the rhizosphere of the halophyte Arthrocnemum macrostachyum.</title>
        <authorList>
            <person name="Camacho M."/>
            <person name="Redondo-Gomez S."/>
            <person name="Rodriguez-Llorente I."/>
            <person name="Rohde M."/>
            <person name="Sproer C."/>
            <person name="Schumann P."/>
            <person name="Klenk H.P."/>
            <person name="Montero-Calasanz M.D.C."/>
        </authorList>
    </citation>
    <scope>NUCLEOTIDE SEQUENCE [LARGE SCALE GENOMIC DNA]</scope>
    <source>
        <strain evidence="1 2">DSM 29163</strain>
    </source>
</reference>
<organism evidence="1 2">
    <name type="scientific">Roseibium salinum</name>
    <dbReference type="NCBI Taxonomy" id="1604349"/>
    <lineage>
        <taxon>Bacteria</taxon>
        <taxon>Pseudomonadati</taxon>
        <taxon>Pseudomonadota</taxon>
        <taxon>Alphaproteobacteria</taxon>
        <taxon>Hyphomicrobiales</taxon>
        <taxon>Stappiaceae</taxon>
        <taxon>Roseibium</taxon>
    </lineage>
</organism>
<name>A0ABT3R8G6_9HYPH</name>
<evidence type="ECO:0000313" key="1">
    <source>
        <dbReference type="EMBL" id="MCX2725345.1"/>
    </source>
</evidence>
<gene>
    <name evidence="1" type="ORF">ON753_23810</name>
</gene>
<proteinExistence type="predicted"/>
<evidence type="ECO:0000313" key="2">
    <source>
        <dbReference type="Proteomes" id="UP001300261"/>
    </source>
</evidence>
<comment type="caution">
    <text evidence="1">The sequence shown here is derived from an EMBL/GenBank/DDBJ whole genome shotgun (WGS) entry which is preliminary data.</text>
</comment>
<keyword evidence="2" id="KW-1185">Reference proteome</keyword>
<accession>A0ABT3R8G6</accession>
<dbReference type="RefSeq" id="WP_265966189.1">
    <property type="nucleotide sequence ID" value="NZ_JAPEVI010000003.1"/>
</dbReference>
<dbReference type="Proteomes" id="UP001300261">
    <property type="component" value="Unassembled WGS sequence"/>
</dbReference>
<protein>
    <submittedName>
        <fullName evidence="1">Uncharacterized protein</fullName>
    </submittedName>
</protein>
<sequence length="208" mass="23266">MAQTRDAEVWASRAFMDSTRVKDFVADPLPTGMTLGEMAKLNETGEPMSAEHFPKEIFARKFGPPIKTQADLVRAAGVVVVSAKCADILRQFDLGKSSLYPIRLFQYDRKTSVEGEYFSLNVGERKDAFLPSETLNLDVFDSGKMRMAPNLHDDDIALGPTALEGPDLWVNPPLINMFFLSDRLTQALRAAKMSRVFGFRKCRIIEKG</sequence>
<dbReference type="EMBL" id="JAPEVI010000003">
    <property type="protein sequence ID" value="MCX2725345.1"/>
    <property type="molecule type" value="Genomic_DNA"/>
</dbReference>